<dbReference type="NCBIfam" id="NF006988">
    <property type="entry name" value="PRK09453.1"/>
    <property type="match status" value="1"/>
</dbReference>
<proteinExistence type="inferred from homology"/>
<evidence type="ECO:0000313" key="4">
    <source>
        <dbReference type="EMBL" id="MDI9242235.1"/>
    </source>
</evidence>
<dbReference type="Gene3D" id="3.60.21.10">
    <property type="match status" value="1"/>
</dbReference>
<dbReference type="SUPFAM" id="SSF56300">
    <property type="entry name" value="Metallo-dependent phosphatases"/>
    <property type="match status" value="1"/>
</dbReference>
<dbReference type="AlphaFoldDB" id="A0AAP4BAU4"/>
<dbReference type="EC" id="3.1.4.-" evidence="2"/>
<reference evidence="4 5" key="1">
    <citation type="submission" date="2023-05" db="EMBL/GenBank/DDBJ databases">
        <title>[ruminococcus] sp. nov., isolated from a pig farm feces dump.</title>
        <authorList>
            <person name="Chang Y.-H."/>
        </authorList>
    </citation>
    <scope>NUCLEOTIDE SEQUENCE [LARGE SCALE GENOMIC DNA]</scope>
    <source>
        <strain evidence="4 5">YH-rum2234</strain>
    </source>
</reference>
<dbReference type="GO" id="GO:0016787">
    <property type="term" value="F:hydrolase activity"/>
    <property type="evidence" value="ECO:0007669"/>
    <property type="project" value="UniProtKB-UniRule"/>
</dbReference>
<keyword evidence="4" id="KW-0378">Hydrolase</keyword>
<evidence type="ECO:0000313" key="5">
    <source>
        <dbReference type="Proteomes" id="UP001300383"/>
    </source>
</evidence>
<dbReference type="PANTHER" id="PTHR11124">
    <property type="entry name" value="VACUOLAR SORTING PROTEIN VPS29"/>
    <property type="match status" value="1"/>
</dbReference>
<dbReference type="InterPro" id="IPR000979">
    <property type="entry name" value="Phosphodiesterase_MJ0936/Vps29"/>
</dbReference>
<organism evidence="4 5">
    <name type="scientific">Fusibacillus kribbianus</name>
    <dbReference type="NCBI Taxonomy" id="3044208"/>
    <lineage>
        <taxon>Bacteria</taxon>
        <taxon>Bacillati</taxon>
        <taxon>Bacillota</taxon>
        <taxon>Clostridia</taxon>
        <taxon>Lachnospirales</taxon>
        <taxon>Lachnospiraceae</taxon>
        <taxon>Fusibacillus</taxon>
    </lineage>
</organism>
<evidence type="ECO:0000256" key="1">
    <source>
        <dbReference type="ARBA" id="ARBA00008950"/>
    </source>
</evidence>
<gene>
    <name evidence="4" type="primary">yfcE</name>
    <name evidence="4" type="ORF">QJ036_07045</name>
</gene>
<name>A0AAP4BAU4_9FIRM</name>
<dbReference type="GO" id="GO:0046872">
    <property type="term" value="F:metal ion binding"/>
    <property type="evidence" value="ECO:0007669"/>
    <property type="project" value="UniProtKB-KW"/>
</dbReference>
<evidence type="ECO:0000259" key="3">
    <source>
        <dbReference type="Pfam" id="PF12850"/>
    </source>
</evidence>
<feature type="domain" description="Calcineurin-like phosphoesterase" evidence="3">
    <location>
        <begin position="1"/>
        <end position="161"/>
    </location>
</feature>
<dbReference type="Proteomes" id="UP001300383">
    <property type="component" value="Unassembled WGS sequence"/>
</dbReference>
<sequence>MKLMIASDIHGSAYYCEKMLACYREEKAEKLLLLGDLLYHGPRNELPRDYDPKAVIAMLNENREELLCVRGNCDAEVDQMVLKFPILADYMILYLDGRMIFATHGHIHNESNLPPLKKGDIILHGHTHVQAMDNCGGHIYLNPGSVSIPKNGNENSYMIYEDGVFTIKNLEGEEIRRFSLREDA</sequence>
<dbReference type="InterPro" id="IPR029052">
    <property type="entry name" value="Metallo-depent_PP-like"/>
</dbReference>
<comment type="cofactor">
    <cofactor evidence="2">
        <name>a divalent metal cation</name>
        <dbReference type="ChEBI" id="CHEBI:60240"/>
    </cofactor>
</comment>
<keyword evidence="2" id="KW-0479">Metal-binding</keyword>
<comment type="similarity">
    <text evidence="1 2">Belongs to the metallophosphoesterase superfamily. YfcE family.</text>
</comment>
<accession>A0AAP4BAU4</accession>
<comment type="caution">
    <text evidence="4">The sequence shown here is derived from an EMBL/GenBank/DDBJ whole genome shotgun (WGS) entry which is preliminary data.</text>
</comment>
<dbReference type="RefSeq" id="WP_283230684.1">
    <property type="nucleotide sequence ID" value="NZ_JASGBQ010000009.1"/>
</dbReference>
<protein>
    <recommendedName>
        <fullName evidence="2">Phosphoesterase</fullName>
        <ecNumber evidence="2">3.1.4.-</ecNumber>
    </recommendedName>
</protein>
<keyword evidence="5" id="KW-1185">Reference proteome</keyword>
<dbReference type="InterPro" id="IPR024654">
    <property type="entry name" value="Calcineurin-like_PHP_lpxH"/>
</dbReference>
<evidence type="ECO:0000256" key="2">
    <source>
        <dbReference type="RuleBase" id="RU362039"/>
    </source>
</evidence>
<dbReference type="NCBIfam" id="TIGR00040">
    <property type="entry name" value="yfcE"/>
    <property type="match status" value="1"/>
</dbReference>
<dbReference type="Pfam" id="PF12850">
    <property type="entry name" value="Metallophos_2"/>
    <property type="match status" value="1"/>
</dbReference>
<dbReference type="EMBL" id="JASGBQ010000009">
    <property type="protein sequence ID" value="MDI9242235.1"/>
    <property type="molecule type" value="Genomic_DNA"/>
</dbReference>